<feature type="compositionally biased region" description="Basic and acidic residues" evidence="2">
    <location>
        <begin position="203"/>
        <end position="219"/>
    </location>
</feature>
<evidence type="ECO:0000256" key="2">
    <source>
        <dbReference type="SAM" id="MobiDB-lite"/>
    </source>
</evidence>
<dbReference type="Pfam" id="PF00170">
    <property type="entry name" value="bZIP_1"/>
    <property type="match status" value="1"/>
</dbReference>
<dbReference type="AlphaFoldDB" id="A0A061RGT1"/>
<feature type="domain" description="BZIP" evidence="3">
    <location>
        <begin position="257"/>
        <end position="302"/>
    </location>
</feature>
<dbReference type="InterPro" id="IPR004827">
    <property type="entry name" value="bZIP"/>
</dbReference>
<dbReference type="Gene3D" id="1.20.5.170">
    <property type="match status" value="1"/>
</dbReference>
<proteinExistence type="predicted"/>
<protein>
    <recommendedName>
        <fullName evidence="3">BZIP domain-containing protein</fullName>
    </recommendedName>
</protein>
<reference evidence="4" key="1">
    <citation type="submission" date="2014-05" db="EMBL/GenBank/DDBJ databases">
        <title>The transcriptome of the halophilic microalga Tetraselmis sp. GSL018 isolated from the Great Salt Lake, Utah.</title>
        <authorList>
            <person name="Jinkerson R.E."/>
            <person name="D'Adamo S."/>
            <person name="Posewitz M.C."/>
        </authorList>
    </citation>
    <scope>NUCLEOTIDE SEQUENCE</scope>
    <source>
        <strain evidence="4">GSL018</strain>
    </source>
</reference>
<evidence type="ECO:0000259" key="3">
    <source>
        <dbReference type="PROSITE" id="PS50217"/>
    </source>
</evidence>
<dbReference type="SMART" id="SM00338">
    <property type="entry name" value="BRLZ"/>
    <property type="match status" value="1"/>
</dbReference>
<dbReference type="GO" id="GO:0003700">
    <property type="term" value="F:DNA-binding transcription factor activity"/>
    <property type="evidence" value="ECO:0007669"/>
    <property type="project" value="InterPro"/>
</dbReference>
<name>A0A061RGT1_9CHLO</name>
<gene>
    <name evidence="4" type="ORF">TSPGSL018_2533</name>
</gene>
<evidence type="ECO:0000256" key="1">
    <source>
        <dbReference type="SAM" id="Coils"/>
    </source>
</evidence>
<sequence>MCGPFTRNLNHAPPAFLQHLQQQQLLQQQGGAVVLQQYQQPVVQACQQTCPPDSNCLPPVSTLPVFQVSEEPRDGQSLPLNGVVDDASVFNWNLLDETFGEPATQDTSAQQSWNLFGFPETAPGAWPDGKPPTAVSPVPATYNNGVAPAPIGNTGQSAPMPLVSTQSFHVAHPVDELKIQVKQEPAEKESLKKTAKPKASAKAVKDISKGPEDSAKSKPYAEKLPKELLDHPCAGTLLSAGIRIKGRTMEELVEVAERIKKRRRASAARCRARKATHVNQLEDENNELRMENMRLKQRIAELMGGVDGSVDLCSLLGNTSDDSMSVADPVQGIF</sequence>
<dbReference type="EMBL" id="GBEZ01014959">
    <property type="protein sequence ID" value="JAC71158.1"/>
    <property type="molecule type" value="Transcribed_RNA"/>
</dbReference>
<organism evidence="4">
    <name type="scientific">Tetraselmis sp. GSL018</name>
    <dbReference type="NCBI Taxonomy" id="582737"/>
    <lineage>
        <taxon>Eukaryota</taxon>
        <taxon>Viridiplantae</taxon>
        <taxon>Chlorophyta</taxon>
        <taxon>core chlorophytes</taxon>
        <taxon>Chlorodendrophyceae</taxon>
        <taxon>Chlorodendrales</taxon>
        <taxon>Chlorodendraceae</taxon>
        <taxon>Tetraselmis</taxon>
    </lineage>
</organism>
<dbReference type="InterPro" id="IPR046347">
    <property type="entry name" value="bZIP_sf"/>
</dbReference>
<dbReference type="SUPFAM" id="SSF57959">
    <property type="entry name" value="Leucine zipper domain"/>
    <property type="match status" value="1"/>
</dbReference>
<evidence type="ECO:0000313" key="4">
    <source>
        <dbReference type="EMBL" id="JAC71158.1"/>
    </source>
</evidence>
<feature type="compositionally biased region" description="Basic and acidic residues" evidence="2">
    <location>
        <begin position="183"/>
        <end position="192"/>
    </location>
</feature>
<accession>A0A061RGT1</accession>
<dbReference type="PROSITE" id="PS50217">
    <property type="entry name" value="BZIP"/>
    <property type="match status" value="1"/>
</dbReference>
<keyword evidence="1" id="KW-0175">Coiled coil</keyword>
<feature type="coiled-coil region" evidence="1">
    <location>
        <begin position="271"/>
        <end position="305"/>
    </location>
</feature>
<feature type="region of interest" description="Disordered" evidence="2">
    <location>
        <begin position="183"/>
        <end position="219"/>
    </location>
</feature>